<protein>
    <submittedName>
        <fullName evidence="1">Uncharacterized protein</fullName>
    </submittedName>
</protein>
<name>A0A8S9ZEG3_9BILA</name>
<dbReference type="AlphaFoldDB" id="A0A8S9ZEG3"/>
<proteinExistence type="predicted"/>
<dbReference type="Proteomes" id="UP000605970">
    <property type="component" value="Unassembled WGS sequence"/>
</dbReference>
<gene>
    <name evidence="1" type="ORF">Mgra_00008896</name>
</gene>
<evidence type="ECO:0000313" key="1">
    <source>
        <dbReference type="EMBL" id="KAF7630838.1"/>
    </source>
</evidence>
<accession>A0A8S9ZEG3</accession>
<comment type="caution">
    <text evidence="1">The sequence shown here is derived from an EMBL/GenBank/DDBJ whole genome shotgun (WGS) entry which is preliminary data.</text>
</comment>
<sequence length="68" mass="7743">MGTEKSTVEIALRRLDGLTYLGFSKMNDPVNEDEMLSLLSKFNAHQDQEPSPITFRLQEDVNNAVSYH</sequence>
<keyword evidence="2" id="KW-1185">Reference proteome</keyword>
<dbReference type="EMBL" id="JABEBT010000128">
    <property type="protein sequence ID" value="KAF7630838.1"/>
    <property type="molecule type" value="Genomic_DNA"/>
</dbReference>
<reference evidence="1" key="1">
    <citation type="journal article" date="2020" name="Ecol. Evol.">
        <title>Genome structure and content of the rice root-knot nematode (Meloidogyne graminicola).</title>
        <authorList>
            <person name="Phan N.T."/>
            <person name="Danchin E.G.J."/>
            <person name="Klopp C."/>
            <person name="Perfus-Barbeoch L."/>
            <person name="Kozlowski D.K."/>
            <person name="Koutsovoulos G.D."/>
            <person name="Lopez-Roques C."/>
            <person name="Bouchez O."/>
            <person name="Zahm M."/>
            <person name="Besnard G."/>
            <person name="Bellafiore S."/>
        </authorList>
    </citation>
    <scope>NUCLEOTIDE SEQUENCE</scope>
    <source>
        <strain evidence="1">VN-18</strain>
    </source>
</reference>
<evidence type="ECO:0000313" key="2">
    <source>
        <dbReference type="Proteomes" id="UP000605970"/>
    </source>
</evidence>
<organism evidence="1 2">
    <name type="scientific">Meloidogyne graminicola</name>
    <dbReference type="NCBI Taxonomy" id="189291"/>
    <lineage>
        <taxon>Eukaryota</taxon>
        <taxon>Metazoa</taxon>
        <taxon>Ecdysozoa</taxon>
        <taxon>Nematoda</taxon>
        <taxon>Chromadorea</taxon>
        <taxon>Rhabditida</taxon>
        <taxon>Tylenchina</taxon>
        <taxon>Tylenchomorpha</taxon>
        <taxon>Tylenchoidea</taxon>
        <taxon>Meloidogynidae</taxon>
        <taxon>Meloidogyninae</taxon>
        <taxon>Meloidogyne</taxon>
    </lineage>
</organism>